<evidence type="ECO:0000256" key="1">
    <source>
        <dbReference type="SAM" id="MobiDB-lite"/>
    </source>
</evidence>
<name>A0A0F9MZ05_9ZZZZ</name>
<proteinExistence type="predicted"/>
<gene>
    <name evidence="2" type="ORF">LCGC14_1399620</name>
</gene>
<evidence type="ECO:0000313" key="2">
    <source>
        <dbReference type="EMBL" id="KKM74502.1"/>
    </source>
</evidence>
<accession>A0A0F9MZ05</accession>
<protein>
    <submittedName>
        <fullName evidence="2">Uncharacterized protein</fullName>
    </submittedName>
</protein>
<sequence length="79" mass="8995">MVKQIQSDRTRGYGSGDNGQETNTDYLNRHGEEWKPPTGEVHLHLIFKQDVRWRVVGRGSSVCCFPGRCHRVTLGLLVD</sequence>
<feature type="region of interest" description="Disordered" evidence="1">
    <location>
        <begin position="1"/>
        <end position="33"/>
    </location>
</feature>
<dbReference type="EMBL" id="LAZR01009130">
    <property type="protein sequence ID" value="KKM74502.1"/>
    <property type="molecule type" value="Genomic_DNA"/>
</dbReference>
<reference evidence="2" key="1">
    <citation type="journal article" date="2015" name="Nature">
        <title>Complex archaea that bridge the gap between prokaryotes and eukaryotes.</title>
        <authorList>
            <person name="Spang A."/>
            <person name="Saw J.H."/>
            <person name="Jorgensen S.L."/>
            <person name="Zaremba-Niedzwiedzka K."/>
            <person name="Martijn J."/>
            <person name="Lind A.E."/>
            <person name="van Eijk R."/>
            <person name="Schleper C."/>
            <person name="Guy L."/>
            <person name="Ettema T.J."/>
        </authorList>
    </citation>
    <scope>NUCLEOTIDE SEQUENCE</scope>
</reference>
<feature type="compositionally biased region" description="Basic and acidic residues" evidence="1">
    <location>
        <begin position="1"/>
        <end position="11"/>
    </location>
</feature>
<organism evidence="2">
    <name type="scientific">marine sediment metagenome</name>
    <dbReference type="NCBI Taxonomy" id="412755"/>
    <lineage>
        <taxon>unclassified sequences</taxon>
        <taxon>metagenomes</taxon>
        <taxon>ecological metagenomes</taxon>
    </lineage>
</organism>
<comment type="caution">
    <text evidence="2">The sequence shown here is derived from an EMBL/GenBank/DDBJ whole genome shotgun (WGS) entry which is preliminary data.</text>
</comment>
<dbReference type="AlphaFoldDB" id="A0A0F9MZ05"/>